<accession>A0A037ZNS6</accession>
<keyword evidence="2" id="KW-1185">Reference proteome</keyword>
<dbReference type="InterPro" id="IPR027417">
    <property type="entry name" value="P-loop_NTPase"/>
</dbReference>
<dbReference type="OrthoDB" id="7802556at2"/>
<sequence>MFESFVVLAEMRTGSNYLESNLNAFDGITCYGEAFNPFFIGHKGKERLLGVTRKERNDAPERLLGAMKGQTEGISGFRLFFDHDARVREAVLSDPTCAKIILTRNPLDSYVSLQIARQTGQWMLTDARHKKAAKITFDPVDFATYLHQVQTTHRETMARLQATGQAAFFVRYDDIGNLDVLNGLATYLGVSTRLESLSGKLKKQNPAALEDKVANFAEMRAAIAEMDLMGLSEVPQLEPKRHAMVPSYVAATGAPLLYMPVPGGPVEQVESFLSMLGEEPLRRGFNQKALRQWKRQNPSHRSFAVVTHPLLRAHRVFCTKILPTGPGNFPEIRNTLRRVYDLPLPDDGPGTGYSVRDHRKAFLAFLKFLGDNLAGRTSIRVDAAWASQHVVLEGMSGFTFPDMVIREEDMADALPFLARQTGLDDIPAMSDPVYEQPFQLIQIYDGAIEKAARDVYQRDFMTFGYRAFVA</sequence>
<dbReference type="RefSeq" id="WP_035255604.1">
    <property type="nucleotide sequence ID" value="NZ_JFKE01000001.1"/>
</dbReference>
<dbReference type="AlphaFoldDB" id="A0A037ZNS6"/>
<name>A0A037ZNS6_9RHOB</name>
<proteinExistence type="predicted"/>
<dbReference type="Gene3D" id="3.40.50.300">
    <property type="entry name" value="P-loop containing nucleotide triphosphate hydrolases"/>
    <property type="match status" value="1"/>
</dbReference>
<dbReference type="Proteomes" id="UP000026249">
    <property type="component" value="Unassembled WGS sequence"/>
</dbReference>
<reference evidence="1 2" key="1">
    <citation type="submission" date="2014-03" db="EMBL/GenBank/DDBJ databases">
        <title>Draft Genome Sequence of Actibacterium mucosum KCTC 23349, a Marine Alphaproteobacterium with Complex Ionic Requirements Isolated from Mediterranean Seawater at Malvarrosa Beach, Valencia, Spain.</title>
        <authorList>
            <person name="Arahal D.R."/>
            <person name="Shao Z."/>
            <person name="Lai Q."/>
            <person name="Pujalte M.J."/>
        </authorList>
    </citation>
    <scope>NUCLEOTIDE SEQUENCE [LARGE SCALE GENOMIC DNA]</scope>
    <source>
        <strain evidence="1 2">KCTC 23349</strain>
    </source>
</reference>
<evidence type="ECO:0000313" key="1">
    <source>
        <dbReference type="EMBL" id="KAJ57310.1"/>
    </source>
</evidence>
<dbReference type="SUPFAM" id="SSF52540">
    <property type="entry name" value="P-loop containing nucleoside triphosphate hydrolases"/>
    <property type="match status" value="1"/>
</dbReference>
<comment type="caution">
    <text evidence="1">The sequence shown here is derived from an EMBL/GenBank/DDBJ whole genome shotgun (WGS) entry which is preliminary data.</text>
</comment>
<protein>
    <submittedName>
        <fullName evidence="1">Nodulation protein NodH</fullName>
    </submittedName>
</protein>
<organism evidence="1 2">
    <name type="scientific">Actibacterium mucosum KCTC 23349</name>
    <dbReference type="NCBI Taxonomy" id="1454373"/>
    <lineage>
        <taxon>Bacteria</taxon>
        <taxon>Pseudomonadati</taxon>
        <taxon>Pseudomonadota</taxon>
        <taxon>Alphaproteobacteria</taxon>
        <taxon>Rhodobacterales</taxon>
        <taxon>Roseobacteraceae</taxon>
        <taxon>Actibacterium</taxon>
    </lineage>
</organism>
<dbReference type="EMBL" id="JFKE01000001">
    <property type="protein sequence ID" value="KAJ57310.1"/>
    <property type="molecule type" value="Genomic_DNA"/>
</dbReference>
<dbReference type="STRING" id="1454373.ACMU_02080"/>
<gene>
    <name evidence="1" type="ORF">ACMU_02080</name>
</gene>
<evidence type="ECO:0000313" key="2">
    <source>
        <dbReference type="Proteomes" id="UP000026249"/>
    </source>
</evidence>